<protein>
    <submittedName>
        <fullName evidence="6">GrpE, putative</fullName>
    </submittedName>
</protein>
<dbReference type="InterPro" id="IPR013805">
    <property type="entry name" value="GrpE_CC"/>
</dbReference>
<dbReference type="Gene3D" id="2.30.22.10">
    <property type="entry name" value="Head domain of nucleotide exchange factor GrpE"/>
    <property type="match status" value="1"/>
</dbReference>
<dbReference type="VEuPathDB" id="TriTrypDB:ADEAN_000571900"/>
<evidence type="ECO:0000256" key="1">
    <source>
        <dbReference type="ARBA" id="ARBA00009054"/>
    </source>
</evidence>
<evidence type="ECO:0000256" key="3">
    <source>
        <dbReference type="RuleBase" id="RU004478"/>
    </source>
</evidence>
<keyword evidence="4" id="KW-0175">Coiled coil</keyword>
<dbReference type="InterPro" id="IPR009012">
    <property type="entry name" value="GrpE_head"/>
</dbReference>
<dbReference type="GO" id="GO:0001405">
    <property type="term" value="C:PAM complex, Tim23 associated import motor"/>
    <property type="evidence" value="ECO:0007669"/>
    <property type="project" value="TreeGrafter"/>
</dbReference>
<keyword evidence="2" id="KW-0143">Chaperone</keyword>
<name>A0A7G2CIZ9_9TRYP</name>
<feature type="coiled-coil region" evidence="4">
    <location>
        <begin position="41"/>
        <end position="86"/>
    </location>
</feature>
<evidence type="ECO:0000313" key="7">
    <source>
        <dbReference type="Proteomes" id="UP000515908"/>
    </source>
</evidence>
<feature type="signal peptide" evidence="5">
    <location>
        <begin position="1"/>
        <end position="20"/>
    </location>
</feature>
<dbReference type="GO" id="GO:0051082">
    <property type="term" value="F:unfolded protein binding"/>
    <property type="evidence" value="ECO:0007669"/>
    <property type="project" value="TreeGrafter"/>
</dbReference>
<dbReference type="PANTHER" id="PTHR21237">
    <property type="entry name" value="GRPE PROTEIN"/>
    <property type="match status" value="1"/>
</dbReference>
<dbReference type="GO" id="GO:0051087">
    <property type="term" value="F:protein-folding chaperone binding"/>
    <property type="evidence" value="ECO:0007669"/>
    <property type="project" value="InterPro"/>
</dbReference>
<dbReference type="GO" id="GO:0030150">
    <property type="term" value="P:protein import into mitochondrial matrix"/>
    <property type="evidence" value="ECO:0007669"/>
    <property type="project" value="TreeGrafter"/>
</dbReference>
<gene>
    <name evidence="6" type="ORF">ADEAN_000571900</name>
</gene>
<dbReference type="PRINTS" id="PR00773">
    <property type="entry name" value="GRPEPROTEIN"/>
</dbReference>
<evidence type="ECO:0000256" key="5">
    <source>
        <dbReference type="SAM" id="SignalP"/>
    </source>
</evidence>
<evidence type="ECO:0000256" key="2">
    <source>
        <dbReference type="ARBA" id="ARBA00023186"/>
    </source>
</evidence>
<dbReference type="GO" id="GO:0000774">
    <property type="term" value="F:adenyl-nucleotide exchange factor activity"/>
    <property type="evidence" value="ECO:0007669"/>
    <property type="project" value="InterPro"/>
</dbReference>
<dbReference type="AlphaFoldDB" id="A0A7G2CIZ9"/>
<dbReference type="Proteomes" id="UP000515908">
    <property type="component" value="Chromosome 10"/>
</dbReference>
<dbReference type="InterPro" id="IPR000740">
    <property type="entry name" value="GrpE"/>
</dbReference>
<dbReference type="EMBL" id="LR877154">
    <property type="protein sequence ID" value="CAD2218232.1"/>
    <property type="molecule type" value="Genomic_DNA"/>
</dbReference>
<organism evidence="6 7">
    <name type="scientific">Angomonas deanei</name>
    <dbReference type="NCBI Taxonomy" id="59799"/>
    <lineage>
        <taxon>Eukaryota</taxon>
        <taxon>Discoba</taxon>
        <taxon>Euglenozoa</taxon>
        <taxon>Kinetoplastea</taxon>
        <taxon>Metakinetoplastina</taxon>
        <taxon>Trypanosomatida</taxon>
        <taxon>Trypanosomatidae</taxon>
        <taxon>Strigomonadinae</taxon>
        <taxon>Angomonas</taxon>
    </lineage>
</organism>
<sequence>MRRFFPTSRVALALAAGVRAQSTAEKKLTIPEGAKERKELFDKLTKSVEEHKKSVDESKKNILYTAAEAQNIRRKFNDEIDAAKSEAVLNFGKDMIEISDSLIAVCRSIAEYRKKKENIEPKVSSLFSGVDLSLKVVDSVLGRHGIKKVDIPLGSKYNPDTSVHTFTSPETPEVPAGCVTEVVKQAYSYNGNIVRHAEVGIAEKPDKDVSP</sequence>
<proteinExistence type="inferred from homology"/>
<evidence type="ECO:0000256" key="4">
    <source>
        <dbReference type="SAM" id="Coils"/>
    </source>
</evidence>
<dbReference type="OrthoDB" id="201635at2759"/>
<dbReference type="SUPFAM" id="SSF58014">
    <property type="entry name" value="Coiled-coil domain of nucleotide exchange factor GrpE"/>
    <property type="match status" value="1"/>
</dbReference>
<dbReference type="GO" id="GO:0006457">
    <property type="term" value="P:protein folding"/>
    <property type="evidence" value="ECO:0007669"/>
    <property type="project" value="InterPro"/>
</dbReference>
<dbReference type="PANTHER" id="PTHR21237:SF23">
    <property type="entry name" value="GRPE PROTEIN HOMOLOG, MITOCHONDRIAL"/>
    <property type="match status" value="1"/>
</dbReference>
<keyword evidence="5" id="KW-0732">Signal</keyword>
<evidence type="ECO:0000313" key="6">
    <source>
        <dbReference type="EMBL" id="CAD2218232.1"/>
    </source>
</evidence>
<dbReference type="Pfam" id="PF01025">
    <property type="entry name" value="GrpE"/>
    <property type="match status" value="1"/>
</dbReference>
<feature type="chain" id="PRO_5028889534" evidence="5">
    <location>
        <begin position="21"/>
        <end position="211"/>
    </location>
</feature>
<keyword evidence="7" id="KW-1185">Reference proteome</keyword>
<dbReference type="SUPFAM" id="SSF51064">
    <property type="entry name" value="Head domain of nucleotide exchange factor GrpE"/>
    <property type="match status" value="1"/>
</dbReference>
<comment type="similarity">
    <text evidence="1 3">Belongs to the GrpE family.</text>
</comment>
<accession>A0A7G2CIZ9</accession>
<reference evidence="6 7" key="1">
    <citation type="submission" date="2020-08" db="EMBL/GenBank/DDBJ databases">
        <authorList>
            <person name="Newling K."/>
            <person name="Davey J."/>
            <person name="Forrester S."/>
        </authorList>
    </citation>
    <scope>NUCLEOTIDE SEQUENCE [LARGE SCALE GENOMIC DNA]</scope>
    <source>
        <strain evidence="7">Crithidia deanei Carvalho (ATCC PRA-265)</strain>
    </source>
</reference>
<dbReference type="GO" id="GO:0042803">
    <property type="term" value="F:protein homodimerization activity"/>
    <property type="evidence" value="ECO:0007669"/>
    <property type="project" value="InterPro"/>
</dbReference>
<dbReference type="Gene3D" id="3.90.20.20">
    <property type="match status" value="1"/>
</dbReference>